<keyword evidence="14" id="KW-0460">Magnesium</keyword>
<dbReference type="Gene3D" id="1.10.1520.10">
    <property type="entry name" value="Ribonuclease III domain"/>
    <property type="match status" value="1"/>
</dbReference>
<evidence type="ECO:0000256" key="9">
    <source>
        <dbReference type="ARBA" id="ARBA00022840"/>
    </source>
</evidence>
<keyword evidence="9 13" id="KW-0067">ATP-binding</keyword>
<dbReference type="Pfam" id="PF01406">
    <property type="entry name" value="tRNA-synt_1e"/>
    <property type="match status" value="1"/>
</dbReference>
<dbReference type="GO" id="GO:0006364">
    <property type="term" value="P:rRNA processing"/>
    <property type="evidence" value="ECO:0007669"/>
    <property type="project" value="UniProtKB-UniRule"/>
</dbReference>
<dbReference type="EMBL" id="AWXA01000053">
    <property type="protein sequence ID" value="ERT57120.1"/>
    <property type="molecule type" value="Genomic_DNA"/>
</dbReference>
<dbReference type="InterPro" id="IPR015273">
    <property type="entry name" value="Cys-tRNA-synt_Ia_DALR"/>
</dbReference>
<comment type="caution">
    <text evidence="13">Lacks conserved residue(s) required for the propagation of feature annotation.</text>
</comment>
<evidence type="ECO:0000256" key="12">
    <source>
        <dbReference type="ARBA" id="ARBA00047398"/>
    </source>
</evidence>
<feature type="binding site" evidence="13">
    <location>
        <position position="235"/>
    </location>
    <ligand>
        <name>Zn(2+)</name>
        <dbReference type="ChEBI" id="CHEBI:29105"/>
    </ligand>
</feature>
<sequence>MRELMVYNTLTRKKEKFVPVTPGQVKMYVCGITPYNHSHMGNARPFVTWDVIKRYLEHLGYEVLHIQNFTDVDDKIINAANGEDVSWDTISNRYIASYFEVMDALHVRRADKYPRVSDHMRDIIRMVETLIEKGHAYVLDHDVYYKVDSFANYGQLSGRTLDDMMAGARIEIDDRKENPMDFALWKGAKPGEPAWDSPWGKGRPGWHIECSAMSNRYLGDTFDFHGGGSDLIFPHHENEIAQSEAFCGHGPMVRYWLHNGFITINSEKMSKSLNNFFLVKDVLAHYSADALRYFLISNHYRSPLDFSDERLEEMTRSLERLGTAIDNTLFLLEQPSGAQSAAGKQLLADAQKAEEDYEAAMCDDFNTALASASMFELAKKINIYKNDVVANGVPVDASVLAEVKRIFKTMTDILGILEARWTGSASSANDEDYAKLMAAILEIRQECRVQKQYALADAIRDKLAALGITIEDSPQGAHWKKVKFKQFTSLKKKAYDAFAAGSRLDVPQQQAIGLDSISLAFVGDAYYALYLRRRLVATGIPNVQVLHTLAAEFVSARVQAYVYRQLQRTLTEEEAACCRRARNAYSQVPRSASVAEYHDSTALEALIGYLVMAEDAERLTEMMEMVYTCTRDYCRTVHVVKERE</sequence>
<dbReference type="NCBIfam" id="TIGR00435">
    <property type="entry name" value="cysS"/>
    <property type="match status" value="1"/>
</dbReference>
<accession>U7UCM2</accession>
<dbReference type="InterPro" id="IPR000999">
    <property type="entry name" value="RNase_III_dom"/>
</dbReference>
<keyword evidence="14" id="KW-0699">rRNA-binding</keyword>
<dbReference type="SUPFAM" id="SSF52374">
    <property type="entry name" value="Nucleotidylyl transferase"/>
    <property type="match status" value="1"/>
</dbReference>
<dbReference type="FunFam" id="3.40.50.620:FF:000009">
    <property type="entry name" value="Cysteine--tRNA ligase"/>
    <property type="match status" value="1"/>
</dbReference>
<evidence type="ECO:0000256" key="13">
    <source>
        <dbReference type="HAMAP-Rule" id="MF_00041"/>
    </source>
</evidence>
<evidence type="ECO:0000256" key="11">
    <source>
        <dbReference type="ARBA" id="ARBA00023146"/>
    </source>
</evidence>
<dbReference type="InterPro" id="IPR015803">
    <property type="entry name" value="Cys-tRNA-ligase"/>
</dbReference>
<evidence type="ECO:0000256" key="5">
    <source>
        <dbReference type="ARBA" id="ARBA00022598"/>
    </source>
</evidence>
<gene>
    <name evidence="13 16" type="primary">cysS</name>
    <name evidence="14" type="synonym">mrnC</name>
    <name evidence="16" type="ORF">HMPREF1250_1653</name>
</gene>
<dbReference type="Pfam" id="PF09190">
    <property type="entry name" value="DALR_2"/>
    <property type="match status" value="1"/>
</dbReference>
<dbReference type="InterPro" id="IPR024909">
    <property type="entry name" value="Cys-tRNA/MSH_ligase"/>
</dbReference>
<evidence type="ECO:0000256" key="8">
    <source>
        <dbReference type="ARBA" id="ARBA00022833"/>
    </source>
</evidence>
<evidence type="ECO:0000256" key="6">
    <source>
        <dbReference type="ARBA" id="ARBA00022723"/>
    </source>
</evidence>
<dbReference type="STRING" id="1111454.HMPREF1250_1653"/>
<dbReference type="InterPro" id="IPR009080">
    <property type="entry name" value="tRNAsynth_Ia_anticodon-bd"/>
</dbReference>
<evidence type="ECO:0000256" key="1">
    <source>
        <dbReference type="ARBA" id="ARBA00004496"/>
    </source>
</evidence>
<organism evidence="16 17">
    <name type="scientific">Megasphaera vaginalis</name>
    <name type="common">ex Srinivasan et al. 2021</name>
    <dbReference type="NCBI Taxonomy" id="1111454"/>
    <lineage>
        <taxon>Bacteria</taxon>
        <taxon>Bacillati</taxon>
        <taxon>Bacillota</taxon>
        <taxon>Negativicutes</taxon>
        <taxon>Veillonellales</taxon>
        <taxon>Veillonellaceae</taxon>
        <taxon>Megasphaera</taxon>
    </lineage>
</organism>
<dbReference type="GO" id="GO:0019843">
    <property type="term" value="F:rRNA binding"/>
    <property type="evidence" value="ECO:0007669"/>
    <property type="project" value="UniProtKB-UniRule"/>
</dbReference>
<dbReference type="PANTHER" id="PTHR10890:SF3">
    <property type="entry name" value="CYSTEINE--TRNA LIGASE, CYTOPLASMIC"/>
    <property type="match status" value="1"/>
</dbReference>
<evidence type="ECO:0000256" key="3">
    <source>
        <dbReference type="ARBA" id="ARBA00011245"/>
    </source>
</evidence>
<dbReference type="PANTHER" id="PTHR10890">
    <property type="entry name" value="CYSTEINYL-TRNA SYNTHETASE"/>
    <property type="match status" value="1"/>
</dbReference>
<feature type="active site" evidence="14">
    <location>
        <position position="524"/>
    </location>
</feature>
<dbReference type="eggNOG" id="COG0215">
    <property type="taxonomic scope" value="Bacteria"/>
</dbReference>
<dbReference type="Pfam" id="PF00636">
    <property type="entry name" value="Ribonuclease_3"/>
    <property type="match status" value="1"/>
</dbReference>
<keyword evidence="8 13" id="KW-0862">Zinc</keyword>
<proteinExistence type="inferred from homology"/>
<keyword evidence="4 13" id="KW-0963">Cytoplasm</keyword>
<keyword evidence="14" id="KW-0690">Ribosome biogenesis</keyword>
<dbReference type="PATRIC" id="fig|1111454.3.peg.1944"/>
<keyword evidence="11 13" id="KW-0030">Aminoacyl-tRNA synthetase</keyword>
<evidence type="ECO:0000313" key="17">
    <source>
        <dbReference type="Proteomes" id="UP000017090"/>
    </source>
</evidence>
<dbReference type="SUPFAM" id="SSF47323">
    <property type="entry name" value="Anticodon-binding domain of a subclass of class I aminoacyl-tRNA synthetases"/>
    <property type="match status" value="1"/>
</dbReference>
<comment type="subcellular location">
    <subcellularLocation>
        <location evidence="1 13">Cytoplasm</location>
    </subcellularLocation>
</comment>
<dbReference type="SUPFAM" id="SSF69065">
    <property type="entry name" value="RNase III domain-like"/>
    <property type="match status" value="1"/>
</dbReference>
<comment type="subunit">
    <text evidence="3 13">Monomer.</text>
</comment>
<evidence type="ECO:0000256" key="4">
    <source>
        <dbReference type="ARBA" id="ARBA00022490"/>
    </source>
</evidence>
<dbReference type="EC" id="3.1.26.-" evidence="14"/>
<dbReference type="GO" id="GO:0008270">
    <property type="term" value="F:zinc ion binding"/>
    <property type="evidence" value="ECO:0007669"/>
    <property type="project" value="UniProtKB-UniRule"/>
</dbReference>
<dbReference type="EC" id="6.1.1.16" evidence="13"/>
<dbReference type="InterPro" id="IPR008226">
    <property type="entry name" value="Mini3_fam"/>
</dbReference>
<feature type="binding site" evidence="13">
    <location>
        <position position="210"/>
    </location>
    <ligand>
        <name>Zn(2+)</name>
        <dbReference type="ChEBI" id="CHEBI:29105"/>
    </ligand>
</feature>
<evidence type="ECO:0000256" key="7">
    <source>
        <dbReference type="ARBA" id="ARBA00022741"/>
    </source>
</evidence>
<keyword evidence="14" id="KW-0540">Nuclease</keyword>
<dbReference type="GO" id="GO:0004817">
    <property type="term" value="F:cysteine-tRNA ligase activity"/>
    <property type="evidence" value="ECO:0007669"/>
    <property type="project" value="UniProtKB-UniRule"/>
</dbReference>
<dbReference type="GO" id="GO:0005829">
    <property type="term" value="C:cytosol"/>
    <property type="evidence" value="ECO:0007669"/>
    <property type="project" value="TreeGrafter"/>
</dbReference>
<dbReference type="Pfam" id="PF23493">
    <property type="entry name" value="CysS_C"/>
    <property type="match status" value="1"/>
</dbReference>
<feature type="binding site" evidence="13">
    <location>
        <position position="271"/>
    </location>
    <ligand>
        <name>ATP</name>
        <dbReference type="ChEBI" id="CHEBI:30616"/>
    </ligand>
</feature>
<comment type="similarity">
    <text evidence="2 13">Belongs to the class-I aminoacyl-tRNA synthetase family.</text>
</comment>
<comment type="subunit">
    <text evidence="14">Homodimer.</text>
</comment>
<comment type="cofactor">
    <cofactor evidence="13">
        <name>Zn(2+)</name>
        <dbReference type="ChEBI" id="CHEBI:29105"/>
    </cofactor>
    <text evidence="13">Binds 1 zinc ion per subunit.</text>
</comment>
<feature type="binding site" evidence="13">
    <location>
        <position position="30"/>
    </location>
    <ligand>
        <name>Zn(2+)</name>
        <dbReference type="ChEBI" id="CHEBI:29105"/>
    </ligand>
</feature>
<evidence type="ECO:0000313" key="16">
    <source>
        <dbReference type="EMBL" id="ERT57120.1"/>
    </source>
</evidence>
<comment type="similarity">
    <text evidence="14">Belongs to the MrnC RNase family.</text>
</comment>
<dbReference type="CDD" id="cd00672">
    <property type="entry name" value="CysRS_core"/>
    <property type="match status" value="1"/>
</dbReference>
<evidence type="ECO:0000259" key="15">
    <source>
        <dbReference type="SMART" id="SM00840"/>
    </source>
</evidence>
<dbReference type="Proteomes" id="UP000017090">
    <property type="component" value="Unassembled WGS sequence"/>
</dbReference>
<dbReference type="InterPro" id="IPR032678">
    <property type="entry name" value="tRNA-synt_1_cat_dom"/>
</dbReference>
<keyword evidence="14" id="KW-0694">RNA-binding</keyword>
<evidence type="ECO:0000256" key="10">
    <source>
        <dbReference type="ARBA" id="ARBA00022917"/>
    </source>
</evidence>
<comment type="catalytic activity">
    <reaction evidence="12 13">
        <text>tRNA(Cys) + L-cysteine + ATP = L-cysteinyl-tRNA(Cys) + AMP + diphosphate</text>
        <dbReference type="Rhea" id="RHEA:17773"/>
        <dbReference type="Rhea" id="RHEA-COMP:9661"/>
        <dbReference type="Rhea" id="RHEA-COMP:9679"/>
        <dbReference type="ChEBI" id="CHEBI:30616"/>
        <dbReference type="ChEBI" id="CHEBI:33019"/>
        <dbReference type="ChEBI" id="CHEBI:35235"/>
        <dbReference type="ChEBI" id="CHEBI:78442"/>
        <dbReference type="ChEBI" id="CHEBI:78517"/>
        <dbReference type="ChEBI" id="CHEBI:456215"/>
        <dbReference type="EC" id="6.1.1.16"/>
    </reaction>
</comment>
<feature type="short sequence motif" description="'KMSKS' region" evidence="13">
    <location>
        <begin position="268"/>
        <end position="272"/>
    </location>
</feature>
<dbReference type="PRINTS" id="PR00983">
    <property type="entry name" value="TRNASYNTHCYS"/>
</dbReference>
<keyword evidence="7 13" id="KW-0547">Nucleotide-binding</keyword>
<evidence type="ECO:0000256" key="2">
    <source>
        <dbReference type="ARBA" id="ARBA00005594"/>
    </source>
</evidence>
<protein>
    <recommendedName>
        <fullName evidence="13 14">Multifunctional fusion protein</fullName>
    </recommendedName>
    <domain>
        <recommendedName>
            <fullName evidence="14">Mini-ribonuclease 3</fullName>
            <shortName evidence="14">Mini-3</shortName>
            <shortName evidence="14">Mini-RNase 3</shortName>
            <ecNumber evidence="14">3.1.26.-</ecNumber>
        </recommendedName>
        <alternativeName>
            <fullName evidence="14">Mini-RNase III</fullName>
            <shortName evidence="14">Mini-III</shortName>
        </alternativeName>
    </domain>
    <domain>
        <recommendedName>
            <fullName evidence="13">Cysteine--tRNA ligase</fullName>
            <ecNumber evidence="13">6.1.1.16</ecNumber>
        </recommendedName>
        <alternativeName>
            <fullName evidence="13">Cysteinyl-tRNA synthetase</fullName>
            <shortName evidence="13">CysRS</shortName>
        </alternativeName>
    </domain>
</protein>
<dbReference type="Gene3D" id="3.40.50.620">
    <property type="entry name" value="HUPs"/>
    <property type="match status" value="1"/>
</dbReference>
<dbReference type="Gene3D" id="1.20.120.1910">
    <property type="entry name" value="Cysteine-tRNA ligase, C-terminal anti-codon recognition domain"/>
    <property type="match status" value="1"/>
</dbReference>
<dbReference type="GO" id="GO:0004525">
    <property type="term" value="F:ribonuclease III activity"/>
    <property type="evidence" value="ECO:0007669"/>
    <property type="project" value="InterPro"/>
</dbReference>
<feature type="domain" description="Cysteinyl-tRNA synthetase class Ia DALR" evidence="15">
    <location>
        <begin position="356"/>
        <end position="425"/>
    </location>
</feature>
<comment type="cofactor">
    <cofactor evidence="14">
        <name>Mg(2+)</name>
        <dbReference type="ChEBI" id="CHEBI:18420"/>
    </cofactor>
</comment>
<keyword evidence="17" id="KW-1185">Reference proteome</keyword>
<keyword evidence="10 13" id="KW-0648">Protein biosynthesis</keyword>
<dbReference type="GO" id="GO:0005524">
    <property type="term" value="F:ATP binding"/>
    <property type="evidence" value="ECO:0007669"/>
    <property type="project" value="UniProtKB-UniRule"/>
</dbReference>
<keyword evidence="6 13" id="KW-0479">Metal-binding</keyword>
<keyword evidence="14" id="KW-0255">Endonuclease</keyword>
<dbReference type="InterPro" id="IPR014729">
    <property type="entry name" value="Rossmann-like_a/b/a_fold"/>
</dbReference>
<dbReference type="InterPro" id="IPR036389">
    <property type="entry name" value="RNase_III_sf"/>
</dbReference>
<dbReference type="GO" id="GO:0006423">
    <property type="term" value="P:cysteinyl-tRNA aminoacylation"/>
    <property type="evidence" value="ECO:0007669"/>
    <property type="project" value="UniProtKB-UniRule"/>
</dbReference>
<dbReference type="HAMAP" id="MF_00041">
    <property type="entry name" value="Cys_tRNA_synth"/>
    <property type="match status" value="1"/>
</dbReference>
<comment type="function">
    <text evidence="14">Involved in correct processing of both the 5' and 3' ends of 23S rRNA precursor. Processes 30S rRNA precursor transcript even in absence of ribonuclease 3 (Rnc); Rnc processes 30S rRNA into smaller rRNA precursors.</text>
</comment>
<feature type="binding site" evidence="13">
    <location>
        <position position="239"/>
    </location>
    <ligand>
        <name>Zn(2+)</name>
        <dbReference type="ChEBI" id="CHEBI:29105"/>
    </ligand>
</feature>
<dbReference type="SMART" id="SM00840">
    <property type="entry name" value="DALR_2"/>
    <property type="match status" value="1"/>
</dbReference>
<keyword evidence="5 13" id="KW-0436">Ligase</keyword>
<keyword evidence="14" id="KW-0378">Hydrolase</keyword>
<keyword evidence="14" id="KW-0698">rRNA processing</keyword>
<name>U7UCM2_9FIRM</name>
<dbReference type="InterPro" id="IPR056411">
    <property type="entry name" value="CysS_C"/>
</dbReference>
<comment type="caution">
    <text evidence="16">The sequence shown here is derived from an EMBL/GenBank/DDBJ whole genome shotgun (WGS) entry which is preliminary data.</text>
</comment>
<evidence type="ECO:0000256" key="14">
    <source>
        <dbReference type="HAMAP-Rule" id="MF_01468"/>
    </source>
</evidence>
<dbReference type="AlphaFoldDB" id="U7UCM2"/>
<dbReference type="HAMAP" id="MF_01468">
    <property type="entry name" value="RNase_Mini_III"/>
    <property type="match status" value="1"/>
</dbReference>
<reference evidence="16 17" key="1">
    <citation type="submission" date="2013-09" db="EMBL/GenBank/DDBJ databases">
        <authorList>
            <person name="Durkin A.S."/>
            <person name="Haft D.R."/>
            <person name="McCorrison J."/>
            <person name="Torralba M."/>
            <person name="Gillis M."/>
            <person name="Haft D.H."/>
            <person name="Methe B."/>
            <person name="Sutton G."/>
            <person name="Nelson K.E."/>
        </authorList>
    </citation>
    <scope>NUCLEOTIDE SEQUENCE [LARGE SCALE GENOMIC DNA]</scope>
    <source>
        <strain evidence="16 17">BV3C16-1</strain>
    </source>
</reference>